<feature type="transmembrane region" description="Helical" evidence="1">
    <location>
        <begin position="51"/>
        <end position="72"/>
    </location>
</feature>
<dbReference type="EMBL" id="BBWV01000001">
    <property type="protein sequence ID" value="GAO42508.1"/>
    <property type="molecule type" value="Genomic_DNA"/>
</dbReference>
<dbReference type="AlphaFoldDB" id="A0A0E9MYC9"/>
<protein>
    <recommendedName>
        <fullName evidence="2">O-methyltransferase C-terminal domain-containing protein</fullName>
    </recommendedName>
</protein>
<dbReference type="STRING" id="1220578.FPE01S_01_15230"/>
<organism evidence="3 4">
    <name type="scientific">Flavihumibacter petaseus NBRC 106054</name>
    <dbReference type="NCBI Taxonomy" id="1220578"/>
    <lineage>
        <taxon>Bacteria</taxon>
        <taxon>Pseudomonadati</taxon>
        <taxon>Bacteroidota</taxon>
        <taxon>Chitinophagia</taxon>
        <taxon>Chitinophagales</taxon>
        <taxon>Chitinophagaceae</taxon>
        <taxon>Flavihumibacter</taxon>
    </lineage>
</organism>
<keyword evidence="4" id="KW-1185">Reference proteome</keyword>
<dbReference type="InterPro" id="IPR001077">
    <property type="entry name" value="COMT_C"/>
</dbReference>
<evidence type="ECO:0000313" key="3">
    <source>
        <dbReference type="EMBL" id="GAO42508.1"/>
    </source>
</evidence>
<evidence type="ECO:0000256" key="1">
    <source>
        <dbReference type="SAM" id="Phobius"/>
    </source>
</evidence>
<name>A0A0E9MYC9_9BACT</name>
<reference evidence="3 4" key="1">
    <citation type="submission" date="2015-04" db="EMBL/GenBank/DDBJ databases">
        <title>Whole genome shotgun sequence of Flavihumibacter petaseus NBRC 106054.</title>
        <authorList>
            <person name="Miyazawa S."/>
            <person name="Hosoyama A."/>
            <person name="Hashimoto M."/>
            <person name="Noguchi M."/>
            <person name="Tsuchikane K."/>
            <person name="Ohji S."/>
            <person name="Yamazoe A."/>
            <person name="Ichikawa N."/>
            <person name="Kimura A."/>
            <person name="Fujita N."/>
        </authorList>
    </citation>
    <scope>NUCLEOTIDE SEQUENCE [LARGE SCALE GENOMIC DNA]</scope>
    <source>
        <strain evidence="3 4">NBRC 106054</strain>
    </source>
</reference>
<dbReference type="RefSeq" id="WP_046368185.1">
    <property type="nucleotide sequence ID" value="NZ_BBWV01000001.1"/>
</dbReference>
<evidence type="ECO:0000313" key="4">
    <source>
        <dbReference type="Proteomes" id="UP000033121"/>
    </source>
</evidence>
<keyword evidence="1" id="KW-0472">Membrane</keyword>
<feature type="transmembrane region" description="Helical" evidence="1">
    <location>
        <begin position="21"/>
        <end position="39"/>
    </location>
</feature>
<dbReference type="Proteomes" id="UP000033121">
    <property type="component" value="Unassembled WGS sequence"/>
</dbReference>
<dbReference type="Gene3D" id="3.40.50.150">
    <property type="entry name" value="Vaccinia Virus protein VP39"/>
    <property type="match status" value="1"/>
</dbReference>
<keyword evidence="1" id="KW-1133">Transmembrane helix</keyword>
<dbReference type="SUPFAM" id="SSF53335">
    <property type="entry name" value="S-adenosyl-L-methionine-dependent methyltransferases"/>
    <property type="match status" value="1"/>
</dbReference>
<sequence>MEAKRRPFQGVLNILSFNRHFYVYGLLSLGLLMLAIRLLPLTPPVMTTATWILLAAYTYGLVMPLLVSAYVYDFSGYYHFDWLQKEVEEPNAVGRIVNINAGFDETSFILQRHFPKAEVTVFDFYNAKQHTEPAIVRARKVTQEFPDTARIATNAIPLGEEAADLVFLLSAAHEIRSNEEKARLLEECRRICKPGGKVIMVEHLRDFPNFLAFTIGFTHFFSRDTWKKAFTDAGFADMKETKFTPFMSVFNCTA</sequence>
<accession>A0A0E9MYC9</accession>
<dbReference type="OrthoDB" id="9810615at2"/>
<dbReference type="GO" id="GO:0008171">
    <property type="term" value="F:O-methyltransferase activity"/>
    <property type="evidence" value="ECO:0007669"/>
    <property type="project" value="InterPro"/>
</dbReference>
<dbReference type="Pfam" id="PF00891">
    <property type="entry name" value="Methyltransf_2"/>
    <property type="match status" value="1"/>
</dbReference>
<evidence type="ECO:0000259" key="2">
    <source>
        <dbReference type="Pfam" id="PF00891"/>
    </source>
</evidence>
<keyword evidence="1" id="KW-0812">Transmembrane</keyword>
<proteinExistence type="predicted"/>
<feature type="domain" description="O-methyltransferase C-terminal" evidence="2">
    <location>
        <begin position="95"/>
        <end position="205"/>
    </location>
</feature>
<dbReference type="InterPro" id="IPR029063">
    <property type="entry name" value="SAM-dependent_MTases_sf"/>
</dbReference>
<gene>
    <name evidence="3" type="ORF">FPE01S_01_15230</name>
</gene>
<comment type="caution">
    <text evidence="3">The sequence shown here is derived from an EMBL/GenBank/DDBJ whole genome shotgun (WGS) entry which is preliminary data.</text>
</comment>